<keyword evidence="1" id="KW-0812">Transmembrane</keyword>
<sequence length="147" mass="17012">MDFYSLDFIKNQESFNSTVIMTSIIVSVVLLILAVVFYFRHNYDIKYRDLAIIFGLFISIQAFRQIENLNQTRQQGNKTSQMAPFIKSLARDHNVSIEKVYVNSSQLTDGIIVKVKDKFYRVTLASDSASYSLKETHLISNQINYHN</sequence>
<evidence type="ECO:0008006" key="4">
    <source>
        <dbReference type="Google" id="ProtNLM"/>
    </source>
</evidence>
<feature type="transmembrane region" description="Helical" evidence="1">
    <location>
        <begin position="20"/>
        <end position="39"/>
    </location>
</feature>
<evidence type="ECO:0000313" key="2">
    <source>
        <dbReference type="EMBL" id="KRL62787.1"/>
    </source>
</evidence>
<gene>
    <name evidence="2" type="ORF">FC23_GL001258</name>
</gene>
<dbReference type="Pfam" id="PF11694">
    <property type="entry name" value="DUF3290"/>
    <property type="match status" value="1"/>
</dbReference>
<dbReference type="STRING" id="1122152.GCA_000425905_01245"/>
<protein>
    <recommendedName>
        <fullName evidence="4">DUF3290 domain-containing protein</fullName>
    </recommendedName>
</protein>
<dbReference type="PATRIC" id="fig|1122152.4.peg.1292"/>
<dbReference type="EMBL" id="AZFB01000007">
    <property type="protein sequence ID" value="KRL62787.1"/>
    <property type="molecule type" value="Genomic_DNA"/>
</dbReference>
<dbReference type="eggNOG" id="ENOG5032ZGB">
    <property type="taxonomic scope" value="Bacteria"/>
</dbReference>
<dbReference type="OrthoDB" id="3232508at2"/>
<dbReference type="AlphaFoldDB" id="A0A0R1S964"/>
<reference evidence="2 3" key="1">
    <citation type="journal article" date="2015" name="Genome Announc.">
        <title>Expanding the biotechnology potential of lactobacilli through comparative genomics of 213 strains and associated genera.</title>
        <authorList>
            <person name="Sun Z."/>
            <person name="Harris H.M."/>
            <person name="McCann A."/>
            <person name="Guo C."/>
            <person name="Argimon S."/>
            <person name="Zhang W."/>
            <person name="Yang X."/>
            <person name="Jeffery I.B."/>
            <person name="Cooney J.C."/>
            <person name="Kagawa T.F."/>
            <person name="Liu W."/>
            <person name="Song Y."/>
            <person name="Salvetti E."/>
            <person name="Wrobel A."/>
            <person name="Rasinkangas P."/>
            <person name="Parkhill J."/>
            <person name="Rea M.C."/>
            <person name="O'Sullivan O."/>
            <person name="Ritari J."/>
            <person name="Douillard F.P."/>
            <person name="Paul Ross R."/>
            <person name="Yang R."/>
            <person name="Briner A.E."/>
            <person name="Felis G.E."/>
            <person name="de Vos W.M."/>
            <person name="Barrangou R."/>
            <person name="Klaenhammer T.R."/>
            <person name="Caufield P.W."/>
            <person name="Cui Y."/>
            <person name="Zhang H."/>
            <person name="O'Toole P.W."/>
        </authorList>
    </citation>
    <scope>NUCLEOTIDE SEQUENCE [LARGE SCALE GENOMIC DNA]</scope>
    <source>
        <strain evidence="2 3">DSM 15354</strain>
    </source>
</reference>
<keyword evidence="1" id="KW-0472">Membrane</keyword>
<keyword evidence="1" id="KW-1133">Transmembrane helix</keyword>
<accession>A0A0R1S964</accession>
<comment type="caution">
    <text evidence="2">The sequence shown here is derived from an EMBL/GenBank/DDBJ whole genome shotgun (WGS) entry which is preliminary data.</text>
</comment>
<dbReference type="InterPro" id="IPR021707">
    <property type="entry name" value="DUF3290"/>
</dbReference>
<organism evidence="2 3">
    <name type="scientific">Lactobacillus psittaci DSM 15354</name>
    <dbReference type="NCBI Taxonomy" id="1122152"/>
    <lineage>
        <taxon>Bacteria</taxon>
        <taxon>Bacillati</taxon>
        <taxon>Bacillota</taxon>
        <taxon>Bacilli</taxon>
        <taxon>Lactobacillales</taxon>
        <taxon>Lactobacillaceae</taxon>
        <taxon>Lactobacillus</taxon>
    </lineage>
</organism>
<dbReference type="RefSeq" id="WP_027825194.1">
    <property type="nucleotide sequence ID" value="NZ_AUEI01000010.1"/>
</dbReference>
<evidence type="ECO:0000313" key="3">
    <source>
        <dbReference type="Proteomes" id="UP000051931"/>
    </source>
</evidence>
<keyword evidence="3" id="KW-1185">Reference proteome</keyword>
<evidence type="ECO:0000256" key="1">
    <source>
        <dbReference type="SAM" id="Phobius"/>
    </source>
</evidence>
<name>A0A0R1S964_9LACO</name>
<dbReference type="Proteomes" id="UP000051931">
    <property type="component" value="Unassembled WGS sequence"/>
</dbReference>
<proteinExistence type="predicted"/>